<keyword evidence="1" id="KW-1133">Transmembrane helix</keyword>
<feature type="transmembrane region" description="Helical" evidence="1">
    <location>
        <begin position="44"/>
        <end position="63"/>
    </location>
</feature>
<dbReference type="Proteomes" id="UP000030653">
    <property type="component" value="Unassembled WGS sequence"/>
</dbReference>
<dbReference type="SUPFAM" id="SSF103473">
    <property type="entry name" value="MFS general substrate transporter"/>
    <property type="match status" value="1"/>
</dbReference>
<dbReference type="GeneID" id="63690261"/>
<feature type="transmembrane region" description="Helical" evidence="1">
    <location>
        <begin position="16"/>
        <end position="37"/>
    </location>
</feature>
<keyword evidence="1" id="KW-0812">Transmembrane</keyword>
<gene>
    <name evidence="2" type="ORF">DACRYDRAFT_53738</name>
</gene>
<dbReference type="RefSeq" id="XP_040627943.1">
    <property type="nucleotide sequence ID" value="XM_040775199.1"/>
</dbReference>
<reference evidence="2 3" key="1">
    <citation type="journal article" date="2012" name="Science">
        <title>The Paleozoic origin of enzymatic lignin decomposition reconstructed from 31 fungal genomes.</title>
        <authorList>
            <person name="Floudas D."/>
            <person name="Binder M."/>
            <person name="Riley R."/>
            <person name="Barry K."/>
            <person name="Blanchette R.A."/>
            <person name="Henrissat B."/>
            <person name="Martinez A.T."/>
            <person name="Otillar R."/>
            <person name="Spatafora J.W."/>
            <person name="Yadav J.S."/>
            <person name="Aerts A."/>
            <person name="Benoit I."/>
            <person name="Boyd A."/>
            <person name="Carlson A."/>
            <person name="Copeland A."/>
            <person name="Coutinho P.M."/>
            <person name="de Vries R.P."/>
            <person name="Ferreira P."/>
            <person name="Findley K."/>
            <person name="Foster B."/>
            <person name="Gaskell J."/>
            <person name="Glotzer D."/>
            <person name="Gorecki P."/>
            <person name="Heitman J."/>
            <person name="Hesse C."/>
            <person name="Hori C."/>
            <person name="Igarashi K."/>
            <person name="Jurgens J.A."/>
            <person name="Kallen N."/>
            <person name="Kersten P."/>
            <person name="Kohler A."/>
            <person name="Kuees U."/>
            <person name="Kumar T.K.A."/>
            <person name="Kuo A."/>
            <person name="LaButti K."/>
            <person name="Larrondo L.F."/>
            <person name="Lindquist E."/>
            <person name="Ling A."/>
            <person name="Lombard V."/>
            <person name="Lucas S."/>
            <person name="Lundell T."/>
            <person name="Martin R."/>
            <person name="McLaughlin D.J."/>
            <person name="Morgenstern I."/>
            <person name="Morin E."/>
            <person name="Murat C."/>
            <person name="Nagy L.G."/>
            <person name="Nolan M."/>
            <person name="Ohm R.A."/>
            <person name="Patyshakuliyeva A."/>
            <person name="Rokas A."/>
            <person name="Ruiz-Duenas F.J."/>
            <person name="Sabat G."/>
            <person name="Salamov A."/>
            <person name="Samejima M."/>
            <person name="Schmutz J."/>
            <person name="Slot J.C."/>
            <person name="St John F."/>
            <person name="Stenlid J."/>
            <person name="Sun H."/>
            <person name="Sun S."/>
            <person name="Syed K."/>
            <person name="Tsang A."/>
            <person name="Wiebenga A."/>
            <person name="Young D."/>
            <person name="Pisabarro A."/>
            <person name="Eastwood D.C."/>
            <person name="Martin F."/>
            <person name="Cullen D."/>
            <person name="Grigoriev I.V."/>
            <person name="Hibbett D.S."/>
        </authorList>
    </citation>
    <scope>NUCLEOTIDE SEQUENCE [LARGE SCALE GENOMIC DNA]</scope>
    <source>
        <strain evidence="2 3">DJM-731 SS1</strain>
    </source>
</reference>
<feature type="transmembrane region" description="Helical" evidence="1">
    <location>
        <begin position="83"/>
        <end position="105"/>
    </location>
</feature>
<keyword evidence="3" id="KW-1185">Reference proteome</keyword>
<evidence type="ECO:0000313" key="2">
    <source>
        <dbReference type="EMBL" id="EJU01046.1"/>
    </source>
</evidence>
<sequence>MLTLVRFVPNIFADEYGAMTCQIPNIIISTGLVFTLLGIKTQSGVIAFCLLYGFFSGALISLYPPIAAAFADSMAEVGIRMGVTFFSFAVACLAGSPIVGALIGYGPYAWWKGIVFSGVRSVAYSPPHACDLLVAGRWGYQKKGLTWV</sequence>
<evidence type="ECO:0008006" key="4">
    <source>
        <dbReference type="Google" id="ProtNLM"/>
    </source>
</evidence>
<dbReference type="OrthoDB" id="6509908at2759"/>
<name>M5FTR5_DACPD</name>
<keyword evidence="1" id="KW-0472">Membrane</keyword>
<dbReference type="InterPro" id="IPR036259">
    <property type="entry name" value="MFS_trans_sf"/>
</dbReference>
<dbReference type="AlphaFoldDB" id="M5FTR5"/>
<dbReference type="EMBL" id="JH795865">
    <property type="protein sequence ID" value="EJU01046.1"/>
    <property type="molecule type" value="Genomic_DNA"/>
</dbReference>
<dbReference type="HOGENOM" id="CLU_1758744_0_0_1"/>
<evidence type="ECO:0000313" key="3">
    <source>
        <dbReference type="Proteomes" id="UP000030653"/>
    </source>
</evidence>
<protein>
    <recommendedName>
        <fullName evidence="4">Major facilitator superfamily (MFS) profile domain-containing protein</fullName>
    </recommendedName>
</protein>
<organism evidence="2 3">
    <name type="scientific">Dacryopinax primogenitus (strain DJM 731)</name>
    <name type="common">Brown rot fungus</name>
    <dbReference type="NCBI Taxonomy" id="1858805"/>
    <lineage>
        <taxon>Eukaryota</taxon>
        <taxon>Fungi</taxon>
        <taxon>Dikarya</taxon>
        <taxon>Basidiomycota</taxon>
        <taxon>Agaricomycotina</taxon>
        <taxon>Dacrymycetes</taxon>
        <taxon>Dacrymycetales</taxon>
        <taxon>Dacrymycetaceae</taxon>
        <taxon>Dacryopinax</taxon>
    </lineage>
</organism>
<accession>M5FTR5</accession>
<evidence type="ECO:0000256" key="1">
    <source>
        <dbReference type="SAM" id="Phobius"/>
    </source>
</evidence>
<proteinExistence type="predicted"/>